<keyword evidence="1" id="KW-0732">Signal</keyword>
<dbReference type="Proteomes" id="UP000238949">
    <property type="component" value="Unassembled WGS sequence"/>
</dbReference>
<dbReference type="RefSeq" id="WP_105934112.1">
    <property type="nucleotide sequence ID" value="NZ_PVNP01000065.1"/>
</dbReference>
<reference evidence="3" key="1">
    <citation type="journal article" date="2020" name="Int. J. Syst. Evol. Microbiol.">
        <title>Alteromonas alba sp. nov., a marine bacterium isolated from the seawater of the West Pacific Ocean.</title>
        <authorList>
            <person name="Sun C."/>
            <person name="Wu Y.-H."/>
            <person name="Xamxidin M."/>
            <person name="Cheng H."/>
            <person name="Xu X.-W."/>
        </authorList>
    </citation>
    <scope>NUCLEOTIDE SEQUENCE [LARGE SCALE GENOMIC DNA]</scope>
    <source>
        <strain evidence="3">190</strain>
    </source>
</reference>
<protein>
    <recommendedName>
        <fullName evidence="4">DUF4019 domain-containing protein</fullName>
    </recommendedName>
</protein>
<evidence type="ECO:0008006" key="4">
    <source>
        <dbReference type="Google" id="ProtNLM"/>
    </source>
</evidence>
<feature type="signal peptide" evidence="1">
    <location>
        <begin position="1"/>
        <end position="22"/>
    </location>
</feature>
<dbReference type="EMBL" id="PVNP01000065">
    <property type="protein sequence ID" value="PRO74112.1"/>
    <property type="molecule type" value="Genomic_DNA"/>
</dbReference>
<dbReference type="OrthoDB" id="21915at2"/>
<organism evidence="2 3">
    <name type="scientific">Alteromonas alba</name>
    <dbReference type="NCBI Taxonomy" id="2079529"/>
    <lineage>
        <taxon>Bacteria</taxon>
        <taxon>Pseudomonadati</taxon>
        <taxon>Pseudomonadota</taxon>
        <taxon>Gammaproteobacteria</taxon>
        <taxon>Alteromonadales</taxon>
        <taxon>Alteromonadaceae</taxon>
        <taxon>Alteromonas/Salinimonas group</taxon>
        <taxon>Alteromonas</taxon>
    </lineage>
</organism>
<name>A0A2S9VCD4_9ALTE</name>
<evidence type="ECO:0000256" key="1">
    <source>
        <dbReference type="SAM" id="SignalP"/>
    </source>
</evidence>
<comment type="caution">
    <text evidence="2">The sequence shown here is derived from an EMBL/GenBank/DDBJ whole genome shotgun (WGS) entry which is preliminary data.</text>
</comment>
<keyword evidence="3" id="KW-1185">Reference proteome</keyword>
<sequence length="136" mass="15688">MRRFARLLLVSWCLMAVVPSYANEPQMDLAPAYTWLELLDNGRFYQTWQYASQSFKQRIDASQWDQVLKGTRSKLGNLTNRNLTGYGKRQKFSGLPDGEYWVLKFASEFEKASSLSEILVLSEEGGQLKVTAYFIQ</sequence>
<feature type="chain" id="PRO_5015424397" description="DUF4019 domain-containing protein" evidence="1">
    <location>
        <begin position="23"/>
        <end position="136"/>
    </location>
</feature>
<proteinExistence type="predicted"/>
<dbReference type="InterPro" id="IPR025091">
    <property type="entry name" value="DUF4019"/>
</dbReference>
<dbReference type="AlphaFoldDB" id="A0A2S9VCD4"/>
<evidence type="ECO:0000313" key="3">
    <source>
        <dbReference type="Proteomes" id="UP000238949"/>
    </source>
</evidence>
<gene>
    <name evidence="2" type="ORF">C6Y40_07910</name>
</gene>
<accession>A0A2S9VCD4</accession>
<dbReference type="Pfam" id="PF13211">
    <property type="entry name" value="DUF4019"/>
    <property type="match status" value="1"/>
</dbReference>
<evidence type="ECO:0000313" key="2">
    <source>
        <dbReference type="EMBL" id="PRO74112.1"/>
    </source>
</evidence>